<dbReference type="AlphaFoldDB" id="A0A2T0WNZ3"/>
<feature type="domain" description="Glycosyltransferase 2-like" evidence="1">
    <location>
        <begin position="31"/>
        <end position="145"/>
    </location>
</feature>
<gene>
    <name evidence="2" type="ORF">CLW00_10467</name>
</gene>
<dbReference type="PANTHER" id="PTHR22916:SF3">
    <property type="entry name" value="UDP-GLCNAC:BETAGAL BETA-1,3-N-ACETYLGLUCOSAMINYLTRANSFERASE-LIKE PROTEIN 1"/>
    <property type="match status" value="1"/>
</dbReference>
<organism evidence="2 3">
    <name type="scientific">Mongoliibacter ruber</name>
    <dbReference type="NCBI Taxonomy" id="1750599"/>
    <lineage>
        <taxon>Bacteria</taxon>
        <taxon>Pseudomonadati</taxon>
        <taxon>Bacteroidota</taxon>
        <taxon>Cytophagia</taxon>
        <taxon>Cytophagales</taxon>
        <taxon>Cyclobacteriaceae</taxon>
        <taxon>Mongoliibacter</taxon>
    </lineage>
</organism>
<reference evidence="2 3" key="1">
    <citation type="submission" date="2018-03" db="EMBL/GenBank/DDBJ databases">
        <title>Genomic Encyclopedia of Archaeal and Bacterial Type Strains, Phase II (KMG-II): from individual species to whole genera.</title>
        <authorList>
            <person name="Goeker M."/>
        </authorList>
    </citation>
    <scope>NUCLEOTIDE SEQUENCE [LARGE SCALE GENOMIC DNA]</scope>
    <source>
        <strain evidence="2 3">DSM 27929</strain>
    </source>
</reference>
<dbReference type="InterPro" id="IPR001173">
    <property type="entry name" value="Glyco_trans_2-like"/>
</dbReference>
<dbReference type="Proteomes" id="UP000238157">
    <property type="component" value="Unassembled WGS sequence"/>
</dbReference>
<name>A0A2T0WNZ3_9BACT</name>
<evidence type="ECO:0000259" key="1">
    <source>
        <dbReference type="Pfam" id="PF00535"/>
    </source>
</evidence>
<proteinExistence type="predicted"/>
<protein>
    <submittedName>
        <fullName evidence="2">Glycosyl transferase family 2</fullName>
    </submittedName>
</protein>
<dbReference type="EMBL" id="PVTR01000004">
    <property type="protein sequence ID" value="PRY88416.1"/>
    <property type="molecule type" value="Genomic_DNA"/>
</dbReference>
<dbReference type="InterPro" id="IPR029044">
    <property type="entry name" value="Nucleotide-diphossugar_trans"/>
</dbReference>
<sequence length="314" mass="36285">MSYTPLQNPVPIKDQKWPDGTQPLVTTRTMTYNHVNFIDECIEGILMQETTFPVQVLIHDDASDDGTVEKLREYEKKYPNALKIYFQEVNSYRSPKKKALREPFFSQIKGKYLALCEGDDYWTDATKLQKQAEFLESHDDYVIAYHDAVVVDPEGKLLEDSKMSDEKKKDSSAEDLISGSSHILTLSMMYRNMGNIRESCIEAKYIKNGDNLLTAFLGQFGKGKYMSDIKPAVYLRHSGGIWSSLSEKEKEASKLNSYFWMYQYFKRIDNPIGKRAYFKKVGQLMNKTDDEYNLIMVKKGFFSKIVSFIARISN</sequence>
<keyword evidence="3" id="KW-1185">Reference proteome</keyword>
<dbReference type="Gene3D" id="3.90.550.10">
    <property type="entry name" value="Spore Coat Polysaccharide Biosynthesis Protein SpsA, Chain A"/>
    <property type="match status" value="1"/>
</dbReference>
<evidence type="ECO:0000313" key="2">
    <source>
        <dbReference type="EMBL" id="PRY88416.1"/>
    </source>
</evidence>
<comment type="caution">
    <text evidence="2">The sequence shown here is derived from an EMBL/GenBank/DDBJ whole genome shotgun (WGS) entry which is preliminary data.</text>
</comment>
<dbReference type="SUPFAM" id="SSF53448">
    <property type="entry name" value="Nucleotide-diphospho-sugar transferases"/>
    <property type="match status" value="1"/>
</dbReference>
<dbReference type="PANTHER" id="PTHR22916">
    <property type="entry name" value="GLYCOSYLTRANSFERASE"/>
    <property type="match status" value="1"/>
</dbReference>
<dbReference type="Pfam" id="PF00535">
    <property type="entry name" value="Glycos_transf_2"/>
    <property type="match status" value="1"/>
</dbReference>
<dbReference type="RefSeq" id="WP_170073190.1">
    <property type="nucleotide sequence ID" value="NZ_PVTR01000004.1"/>
</dbReference>
<evidence type="ECO:0000313" key="3">
    <source>
        <dbReference type="Proteomes" id="UP000238157"/>
    </source>
</evidence>
<accession>A0A2T0WNZ3</accession>
<keyword evidence="2" id="KW-0808">Transferase</keyword>
<dbReference type="GO" id="GO:0016758">
    <property type="term" value="F:hexosyltransferase activity"/>
    <property type="evidence" value="ECO:0007669"/>
    <property type="project" value="UniProtKB-ARBA"/>
</dbReference>